<dbReference type="InterPro" id="IPR006335">
    <property type="entry name" value="Glut_biosynth"/>
</dbReference>
<evidence type="ECO:0000256" key="4">
    <source>
        <dbReference type="ARBA" id="ARBA00022598"/>
    </source>
</evidence>
<keyword evidence="5 13" id="KW-0317">Glutathione biosynthesis</keyword>
<dbReference type="PROSITE" id="PS50975">
    <property type="entry name" value="ATP_GRASP"/>
    <property type="match status" value="1"/>
</dbReference>
<evidence type="ECO:0000256" key="5">
    <source>
        <dbReference type="ARBA" id="ARBA00022684"/>
    </source>
</evidence>
<feature type="domain" description="ATP-grasp" evidence="14">
    <location>
        <begin position="498"/>
        <end position="756"/>
    </location>
</feature>
<keyword evidence="9" id="KW-0460">Magnesium</keyword>
<accession>A0A940P0U9</accession>
<comment type="similarity">
    <text evidence="13">In the N-terminal section; belongs to the glutamate--cysteine ligase type 1 family. Type 2 subfamily.</text>
</comment>
<comment type="catalytic activity">
    <reaction evidence="13">
        <text>gamma-L-glutamyl-L-cysteine + glycine + ATP = glutathione + ADP + phosphate + H(+)</text>
        <dbReference type="Rhea" id="RHEA:13557"/>
        <dbReference type="ChEBI" id="CHEBI:15378"/>
        <dbReference type="ChEBI" id="CHEBI:30616"/>
        <dbReference type="ChEBI" id="CHEBI:43474"/>
        <dbReference type="ChEBI" id="CHEBI:57305"/>
        <dbReference type="ChEBI" id="CHEBI:57925"/>
        <dbReference type="ChEBI" id="CHEBI:58173"/>
        <dbReference type="ChEBI" id="CHEBI:456216"/>
        <dbReference type="EC" id="6.3.2.3"/>
    </reaction>
</comment>
<reference evidence="15" key="1">
    <citation type="submission" date="2020-12" db="EMBL/GenBank/DDBJ databases">
        <title>Vagococcus allomyrinae sp. nov. and Enterococcus lavae sp. nov., isolated from the larvae of Allomyrina dichotoma.</title>
        <authorList>
            <person name="Lee S.D."/>
        </authorList>
    </citation>
    <scope>NUCLEOTIDE SEQUENCE</scope>
    <source>
        <strain evidence="15">BWB3-3</strain>
    </source>
</reference>
<evidence type="ECO:0000256" key="1">
    <source>
        <dbReference type="ARBA" id="ARBA00001936"/>
    </source>
</evidence>
<comment type="function">
    <text evidence="13">Synthesizes glutathione from L-glutamate and L-cysteine via gamma-L-glutamyl-L-cysteine.</text>
</comment>
<organism evidence="15 16">
    <name type="scientific">Vagococcus allomyrinae</name>
    <dbReference type="NCBI Taxonomy" id="2794353"/>
    <lineage>
        <taxon>Bacteria</taxon>
        <taxon>Bacillati</taxon>
        <taxon>Bacillota</taxon>
        <taxon>Bacilli</taxon>
        <taxon>Lactobacillales</taxon>
        <taxon>Enterococcaceae</taxon>
        <taxon>Vagococcus</taxon>
    </lineage>
</organism>
<dbReference type="InterPro" id="IPR007370">
    <property type="entry name" value="Glu_cys_ligase"/>
</dbReference>
<protein>
    <recommendedName>
        <fullName evidence="13">Glutathione biosynthesis bifunctional protein GshAB</fullName>
    </recommendedName>
    <alternativeName>
        <fullName evidence="13">Gamma-GCS-GS</fullName>
        <shortName evidence="13">GCS-GS</shortName>
    </alternativeName>
    <domain>
        <recommendedName>
            <fullName evidence="13">Glutamate--cysteine ligase</fullName>
            <ecNumber evidence="13">6.3.2.2</ecNumber>
        </recommendedName>
        <alternativeName>
            <fullName evidence="13">Gamma-ECS</fullName>
            <shortName evidence="13">GCS</shortName>
        </alternativeName>
        <alternativeName>
            <fullName evidence="13">Gamma-glutamylcysteine synthetase</fullName>
        </alternativeName>
    </domain>
    <domain>
        <recommendedName>
            <fullName evidence="13">Glutathione synthetase</fullName>
            <ecNumber evidence="13">6.3.2.3</ecNumber>
        </recommendedName>
        <alternativeName>
            <fullName evidence="13">GSH synthetase</fullName>
            <shortName evidence="13">GS</shortName>
            <shortName evidence="13">GSH-S</shortName>
            <shortName evidence="13">GSHase</shortName>
        </alternativeName>
        <alternativeName>
            <fullName evidence="13">Glutathione synthase</fullName>
        </alternativeName>
    </domain>
</protein>
<dbReference type="Pfam" id="PF02655">
    <property type="entry name" value="ATP-grasp_3"/>
    <property type="match status" value="1"/>
</dbReference>
<evidence type="ECO:0000259" key="14">
    <source>
        <dbReference type="PROSITE" id="PS50975"/>
    </source>
</evidence>
<keyword evidence="16" id="KW-1185">Reference proteome</keyword>
<dbReference type="EMBL" id="JAEEGA010000001">
    <property type="protein sequence ID" value="MBP1039397.1"/>
    <property type="molecule type" value="Genomic_DNA"/>
</dbReference>
<keyword evidence="8 13" id="KW-0067">ATP-binding</keyword>
<comment type="catalytic activity">
    <reaction evidence="12 13">
        <text>L-cysteine + L-glutamate + ATP = gamma-L-glutamyl-L-cysteine + ADP + phosphate + H(+)</text>
        <dbReference type="Rhea" id="RHEA:13285"/>
        <dbReference type="ChEBI" id="CHEBI:15378"/>
        <dbReference type="ChEBI" id="CHEBI:29985"/>
        <dbReference type="ChEBI" id="CHEBI:30616"/>
        <dbReference type="ChEBI" id="CHEBI:35235"/>
        <dbReference type="ChEBI" id="CHEBI:43474"/>
        <dbReference type="ChEBI" id="CHEBI:58173"/>
        <dbReference type="ChEBI" id="CHEBI:456216"/>
        <dbReference type="EC" id="6.3.2.2"/>
    </reaction>
</comment>
<proteinExistence type="inferred from homology"/>
<evidence type="ECO:0000256" key="2">
    <source>
        <dbReference type="ARBA" id="ARBA00001946"/>
    </source>
</evidence>
<comment type="cofactor">
    <cofactor evidence="2">
        <name>Mg(2+)</name>
        <dbReference type="ChEBI" id="CHEBI:18420"/>
    </cofactor>
</comment>
<dbReference type="InterPro" id="IPR011761">
    <property type="entry name" value="ATP-grasp"/>
</dbReference>
<dbReference type="GO" id="GO:0004363">
    <property type="term" value="F:glutathione synthase activity"/>
    <property type="evidence" value="ECO:0007669"/>
    <property type="project" value="UniProtKB-UniRule"/>
</dbReference>
<evidence type="ECO:0000256" key="13">
    <source>
        <dbReference type="HAMAP-Rule" id="MF_00782"/>
    </source>
</evidence>
<comment type="subunit">
    <text evidence="13">Monomer.</text>
</comment>
<evidence type="ECO:0000313" key="15">
    <source>
        <dbReference type="EMBL" id="MBP1039397.1"/>
    </source>
</evidence>
<dbReference type="EC" id="6.3.2.2" evidence="13"/>
<dbReference type="AlphaFoldDB" id="A0A940P0U9"/>
<evidence type="ECO:0000256" key="7">
    <source>
        <dbReference type="ARBA" id="ARBA00022741"/>
    </source>
</evidence>
<keyword evidence="4 13" id="KW-0436">Ligase</keyword>
<dbReference type="GO" id="GO:0046872">
    <property type="term" value="F:metal ion binding"/>
    <property type="evidence" value="ECO:0007669"/>
    <property type="project" value="UniProtKB-KW"/>
</dbReference>
<comment type="caution">
    <text evidence="15">The sequence shown here is derived from an EMBL/GenBank/DDBJ whole genome shotgun (WGS) entry which is preliminary data.</text>
</comment>
<keyword evidence="11 13" id="KW-0511">Multifunctional enzyme</keyword>
<dbReference type="NCBIfam" id="NF002688">
    <property type="entry name" value="PRK02471.1"/>
    <property type="match status" value="1"/>
</dbReference>
<sequence length="761" mass="86401">MKTLQTALSKDKISALFKEARFGIEKESQRVTLDGTLAATDHPNTLGSRNFHPSIQTDFSETQMELITPVANSPREVLEHLAAIHEVALRSMNKDEMLWPLSMPPILPEKDEEIIIAKLERFEDVLYRRYLARSYGKRKQMVSGIHYNFEFSPEMIERLYAEQTDIIDFETFKTEVYLKVSRNYLRYRWFITYLLGASPLSEEGYFTGCDDEVPDEPVRSIRNSRFGYTNHDDVFVSYRSIQAYVEEIEALVDQGVMSEDKEFYSPVRLRGGKKVSDLKECGVQYIEVRNIDNDPFAPYGITEKNIELIQLFLMYMLWLDNQDADKDQLLHDGDRLNNQVALERPLSQTAMKAEGLELLQGMKEMAEAVKLSDHLKELIAEVATSFAEPAKTLAGQLMTRVETGQSQHDIALEKGREYYEKAWAKPYQLAGFRDMELSTQILMFDSMQMGVDVEVIDRHDQFLKLTYGKQVEYVKNGNMTSRDTYIVPLLMANKTATKKVLGRAGFQVPGGKEFAAMEEALANYGYFAERGIVIKPKSTNYGIGITIFKDGASIEDYQAGLQIAFKEDTEVLVEEFLPGTEYRFFVINGHVKAILLRIPANVTGDGKRTIAQLVAEKNQDPLRGTHHRSPLEIIQLGDLEKLMLKEQGYTVEDILPEGSIVYLRENSNVSTGGDSIDITDDFDESYKQIAIEAVEALGAKISGIDLIIPDKTIPAIRDSRAYGIIEANFNPAMHMHAYPFAGKGRRLTQDVLHLLFPELPH</sequence>
<dbReference type="Pfam" id="PF18419">
    <property type="entry name" value="ATP-grasp_6"/>
    <property type="match status" value="1"/>
</dbReference>
<comment type="pathway">
    <text evidence="3 13">Sulfur metabolism; glutathione biosynthesis; glutathione from L-cysteine and L-glutamate: step 1/2.</text>
</comment>
<dbReference type="InterPro" id="IPR006334">
    <property type="entry name" value="Glut_cys_ligase"/>
</dbReference>
<dbReference type="RefSeq" id="WP_209524304.1">
    <property type="nucleotide sequence ID" value="NZ_JAEEGA010000001.1"/>
</dbReference>
<evidence type="ECO:0000256" key="8">
    <source>
        <dbReference type="ARBA" id="ARBA00022840"/>
    </source>
</evidence>
<dbReference type="Gene3D" id="3.30.590.20">
    <property type="match status" value="1"/>
</dbReference>
<dbReference type="Pfam" id="PF04262">
    <property type="entry name" value="Glu_cys_ligase"/>
    <property type="match status" value="1"/>
</dbReference>
<keyword evidence="10" id="KW-0464">Manganese</keyword>
<name>A0A940P0U9_9ENTE</name>
<dbReference type="SUPFAM" id="SSF55931">
    <property type="entry name" value="Glutamine synthetase/guanido kinase"/>
    <property type="match status" value="1"/>
</dbReference>
<evidence type="ECO:0000256" key="3">
    <source>
        <dbReference type="ARBA" id="ARBA00005006"/>
    </source>
</evidence>
<dbReference type="PANTHER" id="PTHR38761">
    <property type="entry name" value="GLUTAMATE--CYSTEINE LIGASE"/>
    <property type="match status" value="1"/>
</dbReference>
<keyword evidence="6" id="KW-0479">Metal-binding</keyword>
<dbReference type="InterPro" id="IPR040657">
    <property type="entry name" value="GshAB_ATP-grasp"/>
</dbReference>
<evidence type="ECO:0000256" key="10">
    <source>
        <dbReference type="ARBA" id="ARBA00023211"/>
    </source>
</evidence>
<feature type="region of interest" description="Glutamate--cysteine ligase" evidence="13">
    <location>
        <begin position="1"/>
        <end position="341"/>
    </location>
</feature>
<dbReference type="Proteomes" id="UP000674938">
    <property type="component" value="Unassembled WGS sequence"/>
</dbReference>
<dbReference type="GO" id="GO:0004357">
    <property type="term" value="F:glutamate-cysteine ligase activity"/>
    <property type="evidence" value="ECO:0007669"/>
    <property type="project" value="UniProtKB-UniRule"/>
</dbReference>
<dbReference type="NCBIfam" id="TIGR01435">
    <property type="entry name" value="glu_cys_lig_rel"/>
    <property type="match status" value="1"/>
</dbReference>
<evidence type="ECO:0000256" key="9">
    <source>
        <dbReference type="ARBA" id="ARBA00022842"/>
    </source>
</evidence>
<evidence type="ECO:0000256" key="12">
    <source>
        <dbReference type="ARBA" id="ARBA00048819"/>
    </source>
</evidence>
<dbReference type="EC" id="6.3.2.3" evidence="13"/>
<keyword evidence="7 13" id="KW-0547">Nucleotide-binding</keyword>
<evidence type="ECO:0000313" key="16">
    <source>
        <dbReference type="Proteomes" id="UP000674938"/>
    </source>
</evidence>
<dbReference type="Gene3D" id="3.30.470.20">
    <property type="entry name" value="ATP-grasp fold, B domain"/>
    <property type="match status" value="2"/>
</dbReference>
<dbReference type="PANTHER" id="PTHR38761:SF1">
    <property type="entry name" value="GLUTAMATE--CYSTEINE LIGASE"/>
    <property type="match status" value="1"/>
</dbReference>
<dbReference type="InterPro" id="IPR014746">
    <property type="entry name" value="Gln_synth/guanido_kin_cat_dom"/>
</dbReference>
<dbReference type="HAMAP" id="MF_00782">
    <property type="entry name" value="Glut_biosynth"/>
    <property type="match status" value="1"/>
</dbReference>
<evidence type="ECO:0000256" key="6">
    <source>
        <dbReference type="ARBA" id="ARBA00022723"/>
    </source>
</evidence>
<dbReference type="GO" id="GO:0005829">
    <property type="term" value="C:cytosol"/>
    <property type="evidence" value="ECO:0007669"/>
    <property type="project" value="TreeGrafter"/>
</dbReference>
<dbReference type="SUPFAM" id="SSF56059">
    <property type="entry name" value="Glutathione synthetase ATP-binding domain-like"/>
    <property type="match status" value="1"/>
</dbReference>
<dbReference type="GO" id="GO:0005524">
    <property type="term" value="F:ATP binding"/>
    <property type="evidence" value="ECO:0007669"/>
    <property type="project" value="UniProtKB-UniRule"/>
</dbReference>
<comment type="cofactor">
    <cofactor evidence="1">
        <name>Mn(2+)</name>
        <dbReference type="ChEBI" id="CHEBI:29035"/>
    </cofactor>
</comment>
<comment type="pathway">
    <text evidence="13">Sulfur metabolism; glutathione biosynthesis; glutathione from L-cysteine and L-glutamate: step 2/2.</text>
</comment>
<gene>
    <name evidence="13 15" type="primary">gshAB</name>
    <name evidence="13" type="synonym">gshF</name>
    <name evidence="15" type="ORF">I6N95_00115</name>
</gene>
<evidence type="ECO:0000256" key="11">
    <source>
        <dbReference type="ARBA" id="ARBA00023268"/>
    </source>
</evidence>
<dbReference type="InterPro" id="IPR003806">
    <property type="entry name" value="ATP-grasp_PylC-type"/>
</dbReference>